<dbReference type="Proteomes" id="UP000326018">
    <property type="component" value="Unassembled WGS sequence"/>
</dbReference>
<protein>
    <recommendedName>
        <fullName evidence="1">DUF4329 domain-containing protein</fullName>
    </recommendedName>
</protein>
<accession>A0A5E7DWQ1</accession>
<evidence type="ECO:0000313" key="3">
    <source>
        <dbReference type="Proteomes" id="UP000326018"/>
    </source>
</evidence>
<dbReference type="OrthoDB" id="7029244at2"/>
<dbReference type="AlphaFoldDB" id="A0A5E7DWQ1"/>
<sequence>MTNHTDRDNARKLLEELANIPLEQPPSTASAAPVLPPLSQPFSSADDAALWVHQHEREGDREYGALVLLCPDGKYVATTPIEGEATSFDLERLLAYNRETRTISHPQGYRCVGRYHSHPEYAEQTARAHPRYSAEQVKLHLALPSTGDLDIAFKHVDVFKNNYISSDDGSLVGYSIKPQYASGYAGFGLGSTPESKIRRIVTIGQLRVLDSGTVWGGFTGLITADWVLPGSAGQ</sequence>
<gene>
    <name evidence="2" type="ORF">PS712_04262</name>
</gene>
<dbReference type="EMBL" id="CABVIB010000024">
    <property type="protein sequence ID" value="VVO21371.1"/>
    <property type="molecule type" value="Genomic_DNA"/>
</dbReference>
<evidence type="ECO:0000259" key="1">
    <source>
        <dbReference type="Pfam" id="PF14220"/>
    </source>
</evidence>
<proteinExistence type="predicted"/>
<dbReference type="Pfam" id="PF14220">
    <property type="entry name" value="DUF4329"/>
    <property type="match status" value="1"/>
</dbReference>
<reference evidence="2 3" key="1">
    <citation type="submission" date="2019-09" db="EMBL/GenBank/DDBJ databases">
        <authorList>
            <person name="Chandra G."/>
            <person name="Truman W A."/>
        </authorList>
    </citation>
    <scope>NUCLEOTIDE SEQUENCE [LARGE SCALE GENOMIC DNA]</scope>
    <source>
        <strain evidence="2">PS712</strain>
    </source>
</reference>
<feature type="domain" description="DUF4329" evidence="1">
    <location>
        <begin position="59"/>
        <end position="177"/>
    </location>
</feature>
<name>A0A5E7DWQ1_PSEFL</name>
<organism evidence="2 3">
    <name type="scientific">Pseudomonas fluorescens</name>
    <dbReference type="NCBI Taxonomy" id="294"/>
    <lineage>
        <taxon>Bacteria</taxon>
        <taxon>Pseudomonadati</taxon>
        <taxon>Pseudomonadota</taxon>
        <taxon>Gammaproteobacteria</taxon>
        <taxon>Pseudomonadales</taxon>
        <taxon>Pseudomonadaceae</taxon>
        <taxon>Pseudomonas</taxon>
    </lineage>
</organism>
<evidence type="ECO:0000313" key="2">
    <source>
        <dbReference type="EMBL" id="VVO21371.1"/>
    </source>
</evidence>
<dbReference type="RefSeq" id="WP_150704134.1">
    <property type="nucleotide sequence ID" value="NZ_CABVIB010000024.1"/>
</dbReference>
<dbReference type="InterPro" id="IPR025479">
    <property type="entry name" value="DUF4329"/>
</dbReference>